<dbReference type="Proteomes" id="UP000479293">
    <property type="component" value="Unassembled WGS sequence"/>
</dbReference>
<dbReference type="EMBL" id="WHLY01000002">
    <property type="protein sequence ID" value="MPR32787.1"/>
    <property type="molecule type" value="Genomic_DNA"/>
</dbReference>
<name>A0A7C9FBM9_9BACT</name>
<sequence length="114" mass="13417">MPVYPIHSLNVKLNNVREKLKHLIAIKNKQKWDLLKLERENTELRAANKQLEDELKQIRKKYSLVQKDFNKSKNFAKIVSNKLTPTDGLAELKDSVERYIVEIDKCIEILEDTL</sequence>
<reference evidence="2 3" key="1">
    <citation type="submission" date="2019-10" db="EMBL/GenBank/DDBJ databases">
        <title>Draft Genome Sequence of Cytophagaceae sp. SJW1-29.</title>
        <authorList>
            <person name="Choi A."/>
        </authorList>
    </citation>
    <scope>NUCLEOTIDE SEQUENCE [LARGE SCALE GENOMIC DNA]</scope>
    <source>
        <strain evidence="2 3">SJW1-29</strain>
    </source>
</reference>
<comment type="caution">
    <text evidence="2">The sequence shown here is derived from an EMBL/GenBank/DDBJ whole genome shotgun (WGS) entry which is preliminary data.</text>
</comment>
<evidence type="ECO:0000313" key="3">
    <source>
        <dbReference type="Proteomes" id="UP000479293"/>
    </source>
</evidence>
<protein>
    <submittedName>
        <fullName evidence="2">Uncharacterized protein</fullName>
    </submittedName>
</protein>
<evidence type="ECO:0000313" key="2">
    <source>
        <dbReference type="EMBL" id="MPR32787.1"/>
    </source>
</evidence>
<proteinExistence type="predicted"/>
<keyword evidence="3" id="KW-1185">Reference proteome</keyword>
<accession>A0A7C9FBM9</accession>
<dbReference type="AlphaFoldDB" id="A0A7C9FBM9"/>
<keyword evidence="1" id="KW-0175">Coiled coil</keyword>
<gene>
    <name evidence="2" type="ORF">GBK04_05305</name>
</gene>
<feature type="coiled-coil region" evidence="1">
    <location>
        <begin position="27"/>
        <end position="68"/>
    </location>
</feature>
<dbReference type="RefSeq" id="WP_152757527.1">
    <property type="nucleotide sequence ID" value="NZ_WHLY01000002.1"/>
</dbReference>
<organism evidence="2 3">
    <name type="scientific">Salmonirosea aquatica</name>
    <dbReference type="NCBI Taxonomy" id="2654236"/>
    <lineage>
        <taxon>Bacteria</taxon>
        <taxon>Pseudomonadati</taxon>
        <taxon>Bacteroidota</taxon>
        <taxon>Cytophagia</taxon>
        <taxon>Cytophagales</taxon>
        <taxon>Spirosomataceae</taxon>
        <taxon>Salmonirosea</taxon>
    </lineage>
</organism>
<evidence type="ECO:0000256" key="1">
    <source>
        <dbReference type="SAM" id="Coils"/>
    </source>
</evidence>